<name>A0A5J4KMD9_9CHLR</name>
<dbReference type="Gene3D" id="3.40.50.1820">
    <property type="entry name" value="alpha/beta hydrolase"/>
    <property type="match status" value="1"/>
</dbReference>
<keyword evidence="3" id="KW-1185">Reference proteome</keyword>
<reference evidence="2 3" key="1">
    <citation type="submission" date="2019-10" db="EMBL/GenBank/DDBJ databases">
        <title>Dictyobacter vulcani sp. nov., within the class Ktedonobacteria, isolated from soil of volcanic Mt. Zao.</title>
        <authorList>
            <person name="Zheng Y."/>
            <person name="Wang C.M."/>
            <person name="Sakai Y."/>
            <person name="Abe K."/>
            <person name="Yokota A."/>
            <person name="Yabe S."/>
        </authorList>
    </citation>
    <scope>NUCLEOTIDE SEQUENCE [LARGE SCALE GENOMIC DNA]</scope>
    <source>
        <strain evidence="2 3">W12</strain>
    </source>
</reference>
<feature type="domain" description="Peptidase S9 prolyl oligopeptidase catalytic" evidence="1">
    <location>
        <begin position="100"/>
        <end position="271"/>
    </location>
</feature>
<gene>
    <name evidence="2" type="ORF">KDW_30650</name>
</gene>
<dbReference type="PANTHER" id="PTHR12277:SF79">
    <property type="entry name" value="XAA-PRO DIPEPTIDYL-PEPTIDASE-RELATED"/>
    <property type="match status" value="1"/>
</dbReference>
<proteinExistence type="predicted"/>
<organism evidence="2 3">
    <name type="scientific">Dictyobacter vulcani</name>
    <dbReference type="NCBI Taxonomy" id="2607529"/>
    <lineage>
        <taxon>Bacteria</taxon>
        <taxon>Bacillati</taxon>
        <taxon>Chloroflexota</taxon>
        <taxon>Ktedonobacteria</taxon>
        <taxon>Ktedonobacterales</taxon>
        <taxon>Dictyobacteraceae</taxon>
        <taxon>Dictyobacter</taxon>
    </lineage>
</organism>
<dbReference type="Pfam" id="PF00326">
    <property type="entry name" value="Peptidase_S9"/>
    <property type="match status" value="1"/>
</dbReference>
<dbReference type="InterPro" id="IPR001375">
    <property type="entry name" value="Peptidase_S9_cat"/>
</dbReference>
<dbReference type="Proteomes" id="UP000326912">
    <property type="component" value="Unassembled WGS sequence"/>
</dbReference>
<evidence type="ECO:0000259" key="1">
    <source>
        <dbReference type="Pfam" id="PF00326"/>
    </source>
</evidence>
<accession>A0A5J4KMD9</accession>
<sequence>MGAEGQAIVGPILSSDSETVTRKLVHSTGKLPTNANVAWNTTIYGGLLRDQLELTIQDILIPSVPGDLPAWFVPGKLDTWAILVHGASGTQEQGLRFFRTLSNLGFPLLDITYRGDEGAPASSDGLTHLGDTEWQDLEASVKYALEHGAQHILLYGISLGGSIVETFLDRSSYAHAIQATVLDSPVLNWRATINALVKKNHLPSFVASITEKIISMRTGIHFDTLDQMGKSQVPTLLFHGVGDTTAPIAVSDTFATAHPHVIYHRIADADHTQCWNANPEEYEAKLRSFLAQVPATI</sequence>
<comment type="caution">
    <text evidence="2">The sequence shown here is derived from an EMBL/GenBank/DDBJ whole genome shotgun (WGS) entry which is preliminary data.</text>
</comment>
<dbReference type="SUPFAM" id="SSF53474">
    <property type="entry name" value="alpha/beta-Hydrolases"/>
    <property type="match status" value="1"/>
</dbReference>
<evidence type="ECO:0000313" key="3">
    <source>
        <dbReference type="Proteomes" id="UP000326912"/>
    </source>
</evidence>
<dbReference type="InterPro" id="IPR029058">
    <property type="entry name" value="AB_hydrolase_fold"/>
</dbReference>
<dbReference type="EMBL" id="BKZW01000001">
    <property type="protein sequence ID" value="GER88903.1"/>
    <property type="molecule type" value="Genomic_DNA"/>
</dbReference>
<protein>
    <submittedName>
        <fullName evidence="2">Alpha/beta hydrolase</fullName>
    </submittedName>
</protein>
<dbReference type="GO" id="GO:0008236">
    <property type="term" value="F:serine-type peptidase activity"/>
    <property type="evidence" value="ECO:0007669"/>
    <property type="project" value="InterPro"/>
</dbReference>
<dbReference type="GO" id="GO:0006508">
    <property type="term" value="P:proteolysis"/>
    <property type="evidence" value="ECO:0007669"/>
    <property type="project" value="InterPro"/>
</dbReference>
<dbReference type="PANTHER" id="PTHR12277">
    <property type="entry name" value="ALPHA/BETA HYDROLASE DOMAIN-CONTAINING PROTEIN"/>
    <property type="match status" value="1"/>
</dbReference>
<keyword evidence="2" id="KW-0378">Hydrolase</keyword>
<evidence type="ECO:0000313" key="2">
    <source>
        <dbReference type="EMBL" id="GER88903.1"/>
    </source>
</evidence>
<dbReference type="AlphaFoldDB" id="A0A5J4KMD9"/>